<dbReference type="AlphaFoldDB" id="A0A0B2SFH8"/>
<evidence type="ECO:0000256" key="2">
    <source>
        <dbReference type="ARBA" id="ARBA00022801"/>
    </source>
</evidence>
<dbReference type="PANTHER" id="PTHR32009:SF39">
    <property type="entry name" value="TIR DOMAIN-CONTAINING PROTEIN"/>
    <property type="match status" value="1"/>
</dbReference>
<evidence type="ECO:0000256" key="1">
    <source>
        <dbReference type="ARBA" id="ARBA00011982"/>
    </source>
</evidence>
<evidence type="ECO:0000256" key="3">
    <source>
        <dbReference type="ARBA" id="ARBA00023027"/>
    </source>
</evidence>
<dbReference type="GO" id="GO:0007165">
    <property type="term" value="P:signal transduction"/>
    <property type="evidence" value="ECO:0007669"/>
    <property type="project" value="InterPro"/>
</dbReference>
<dbReference type="SUPFAM" id="SSF52200">
    <property type="entry name" value="Toll/Interleukin receptor TIR domain"/>
    <property type="match status" value="1"/>
</dbReference>
<dbReference type="EC" id="3.2.2.6" evidence="1"/>
<name>A0A0B2SFH8_GLYSO</name>
<dbReference type="InterPro" id="IPR000157">
    <property type="entry name" value="TIR_dom"/>
</dbReference>
<dbReference type="Pfam" id="PF01582">
    <property type="entry name" value="TIR"/>
    <property type="match status" value="1"/>
</dbReference>
<evidence type="ECO:0000313" key="6">
    <source>
        <dbReference type="EMBL" id="KHN43082.1"/>
    </source>
</evidence>
<dbReference type="PROSITE" id="PS50104">
    <property type="entry name" value="TIR"/>
    <property type="match status" value="1"/>
</dbReference>
<keyword evidence="2" id="KW-0378">Hydrolase</keyword>
<dbReference type="SMART" id="SM00255">
    <property type="entry name" value="TIR"/>
    <property type="match status" value="1"/>
</dbReference>
<evidence type="ECO:0000259" key="5">
    <source>
        <dbReference type="PROSITE" id="PS50104"/>
    </source>
</evidence>
<dbReference type="EMBL" id="KN643921">
    <property type="protein sequence ID" value="KHN43082.1"/>
    <property type="molecule type" value="Genomic_DNA"/>
</dbReference>
<reference evidence="6" key="1">
    <citation type="submission" date="2014-07" db="EMBL/GenBank/DDBJ databases">
        <title>Identification of a novel salt tolerance gene in wild soybean by whole-genome sequencing.</title>
        <authorList>
            <person name="Lam H.-M."/>
            <person name="Qi X."/>
            <person name="Li M.-W."/>
            <person name="Liu X."/>
            <person name="Xie M."/>
            <person name="Ni M."/>
            <person name="Xu X."/>
        </authorList>
    </citation>
    <scope>NUCLEOTIDE SEQUENCE [LARGE SCALE GENOMIC DNA]</scope>
    <source>
        <tissue evidence="6">Root</tissue>
    </source>
</reference>
<comment type="catalytic activity">
    <reaction evidence="4">
        <text>NAD(+) + H2O = ADP-D-ribose + nicotinamide + H(+)</text>
        <dbReference type="Rhea" id="RHEA:16301"/>
        <dbReference type="ChEBI" id="CHEBI:15377"/>
        <dbReference type="ChEBI" id="CHEBI:15378"/>
        <dbReference type="ChEBI" id="CHEBI:17154"/>
        <dbReference type="ChEBI" id="CHEBI:57540"/>
        <dbReference type="ChEBI" id="CHEBI:57967"/>
        <dbReference type="EC" id="3.2.2.6"/>
    </reaction>
    <physiologicalReaction direction="left-to-right" evidence="4">
        <dbReference type="Rhea" id="RHEA:16302"/>
    </physiologicalReaction>
</comment>
<proteinExistence type="predicted"/>
<sequence>MHLTTSVAVLVGCVVVFIWRRSSSPKAKKVTSNSASAIAMASNATIPTYDVFVSFRGEDTRNSFTAFLFDALSQNGIHAFKDDTHLQKGESIAPELLLAIQESRLFLVVFSKNYASSTWCLRELAHICNCTIEASPSRVLPIFYDVDPSELRKQSGYYGIAFAKHEAKIQRR</sequence>
<organism evidence="6">
    <name type="scientific">Glycine soja</name>
    <name type="common">Wild soybean</name>
    <dbReference type="NCBI Taxonomy" id="3848"/>
    <lineage>
        <taxon>Eukaryota</taxon>
        <taxon>Viridiplantae</taxon>
        <taxon>Streptophyta</taxon>
        <taxon>Embryophyta</taxon>
        <taxon>Tracheophyta</taxon>
        <taxon>Spermatophyta</taxon>
        <taxon>Magnoliopsida</taxon>
        <taxon>eudicotyledons</taxon>
        <taxon>Gunneridae</taxon>
        <taxon>Pentapetalae</taxon>
        <taxon>rosids</taxon>
        <taxon>fabids</taxon>
        <taxon>Fabales</taxon>
        <taxon>Fabaceae</taxon>
        <taxon>Papilionoideae</taxon>
        <taxon>50 kb inversion clade</taxon>
        <taxon>NPAAA clade</taxon>
        <taxon>indigoferoid/millettioid clade</taxon>
        <taxon>Phaseoleae</taxon>
        <taxon>Glycine</taxon>
        <taxon>Glycine subgen. Soja</taxon>
    </lineage>
</organism>
<dbReference type="PANTHER" id="PTHR32009">
    <property type="entry name" value="TMV RESISTANCE PROTEIN N-LIKE"/>
    <property type="match status" value="1"/>
</dbReference>
<dbReference type="GO" id="GO:0061809">
    <property type="term" value="F:NAD+ nucleosidase activity, cyclic ADP-ribose generating"/>
    <property type="evidence" value="ECO:0007669"/>
    <property type="project" value="UniProtKB-EC"/>
</dbReference>
<dbReference type="Proteomes" id="UP000053555">
    <property type="component" value="Unassembled WGS sequence"/>
</dbReference>
<evidence type="ECO:0000256" key="4">
    <source>
        <dbReference type="ARBA" id="ARBA00047304"/>
    </source>
</evidence>
<feature type="domain" description="TIR" evidence="5">
    <location>
        <begin position="47"/>
        <end position="172"/>
    </location>
</feature>
<gene>
    <name evidence="6" type="ORF">glysoja_043372</name>
</gene>
<dbReference type="InterPro" id="IPR035897">
    <property type="entry name" value="Toll_tir_struct_dom_sf"/>
</dbReference>
<accession>A0A0B2SFH8</accession>
<keyword evidence="3" id="KW-0520">NAD</keyword>
<protein>
    <recommendedName>
        <fullName evidence="1">ADP-ribosyl cyclase/cyclic ADP-ribose hydrolase</fullName>
        <ecNumber evidence="1">3.2.2.6</ecNumber>
    </recommendedName>
</protein>
<dbReference type="Gene3D" id="3.40.50.10140">
    <property type="entry name" value="Toll/interleukin-1 receptor homology (TIR) domain"/>
    <property type="match status" value="1"/>
</dbReference>